<evidence type="ECO:0000256" key="1">
    <source>
        <dbReference type="SAM" id="MobiDB-lite"/>
    </source>
</evidence>
<proteinExistence type="predicted"/>
<organism evidence="3 4">
    <name type="scientific">Macrostomum lignano</name>
    <dbReference type="NCBI Taxonomy" id="282301"/>
    <lineage>
        <taxon>Eukaryota</taxon>
        <taxon>Metazoa</taxon>
        <taxon>Spiralia</taxon>
        <taxon>Lophotrochozoa</taxon>
        <taxon>Platyhelminthes</taxon>
        <taxon>Rhabditophora</taxon>
        <taxon>Macrostomorpha</taxon>
        <taxon>Macrostomida</taxon>
        <taxon>Macrostomidae</taxon>
        <taxon>Macrostomum</taxon>
    </lineage>
</organism>
<dbReference type="Proteomes" id="UP000095280">
    <property type="component" value="Unplaced"/>
</dbReference>
<keyword evidence="2" id="KW-1133">Transmembrane helix</keyword>
<feature type="transmembrane region" description="Helical" evidence="2">
    <location>
        <begin position="64"/>
        <end position="86"/>
    </location>
</feature>
<dbReference type="WBParaSite" id="maker-uti_cns_0046149-snap-gene-0.15-mRNA-1">
    <property type="protein sequence ID" value="maker-uti_cns_0046149-snap-gene-0.15-mRNA-1"/>
    <property type="gene ID" value="maker-uti_cns_0046149-snap-gene-0.15"/>
</dbReference>
<protein>
    <submittedName>
        <fullName evidence="4">Uncharacterized protein</fullName>
    </submittedName>
</protein>
<reference evidence="4" key="1">
    <citation type="submission" date="2016-11" db="UniProtKB">
        <authorList>
            <consortium name="WormBaseParasite"/>
        </authorList>
    </citation>
    <scope>IDENTIFICATION</scope>
</reference>
<accession>A0A1I8J826</accession>
<sequence>MRSNEINLKLPQQPYQQQQQQQQQQQLLSISTGAPPVLGFNMSDSNATGYVTASSSQLSNDLMYLWLGVFLAIPLLLGLLLFCLCVNRKDDEANKSLIDRDSESGLSSEVEKSNDPINE</sequence>
<name>A0A1I8J826_9PLAT</name>
<feature type="region of interest" description="Disordered" evidence="1">
    <location>
        <begin position="1"/>
        <end position="28"/>
    </location>
</feature>
<keyword evidence="2" id="KW-0812">Transmembrane</keyword>
<feature type="compositionally biased region" description="Low complexity" evidence="1">
    <location>
        <begin position="11"/>
        <end position="26"/>
    </location>
</feature>
<evidence type="ECO:0000313" key="4">
    <source>
        <dbReference type="WBParaSite" id="maker-uti_cns_0046149-snap-gene-0.15-mRNA-1"/>
    </source>
</evidence>
<feature type="region of interest" description="Disordered" evidence="1">
    <location>
        <begin position="96"/>
        <end position="119"/>
    </location>
</feature>
<dbReference type="AlphaFoldDB" id="A0A1I8J826"/>
<keyword evidence="3" id="KW-1185">Reference proteome</keyword>
<keyword evidence="2" id="KW-0472">Membrane</keyword>
<evidence type="ECO:0000256" key="2">
    <source>
        <dbReference type="SAM" id="Phobius"/>
    </source>
</evidence>
<evidence type="ECO:0000313" key="3">
    <source>
        <dbReference type="Proteomes" id="UP000095280"/>
    </source>
</evidence>